<dbReference type="Gene3D" id="2.115.10.20">
    <property type="entry name" value="Glycosyl hydrolase domain, family 43"/>
    <property type="match status" value="1"/>
</dbReference>
<keyword evidence="1" id="KW-0378">Hydrolase</keyword>
<dbReference type="GO" id="GO:0016798">
    <property type="term" value="F:hydrolase activity, acting on glycosyl bonds"/>
    <property type="evidence" value="ECO:0007669"/>
    <property type="project" value="UniProtKB-KW"/>
</dbReference>
<evidence type="ECO:0000313" key="1">
    <source>
        <dbReference type="EMBL" id="TWT34602.1"/>
    </source>
</evidence>
<dbReference type="OrthoDB" id="8432779at2"/>
<comment type="caution">
    <text evidence="1">The sequence shown here is derived from an EMBL/GenBank/DDBJ whole genome shotgun (WGS) entry which is preliminary data.</text>
</comment>
<dbReference type="SUPFAM" id="SSF75005">
    <property type="entry name" value="Arabinanase/levansucrase/invertase"/>
    <property type="match status" value="1"/>
</dbReference>
<gene>
    <name evidence="1" type="primary">arbA</name>
    <name evidence="1" type="ORF">Enr8_20150</name>
</gene>
<dbReference type="AlphaFoldDB" id="A0A5C5VA72"/>
<name>A0A5C5VA72_9BACT</name>
<reference evidence="1 2" key="1">
    <citation type="submission" date="2019-02" db="EMBL/GenBank/DDBJ databases">
        <title>Deep-cultivation of Planctomycetes and their phenomic and genomic characterization uncovers novel biology.</title>
        <authorList>
            <person name="Wiegand S."/>
            <person name="Jogler M."/>
            <person name="Boedeker C."/>
            <person name="Pinto D."/>
            <person name="Vollmers J."/>
            <person name="Rivas-Marin E."/>
            <person name="Kohn T."/>
            <person name="Peeters S.H."/>
            <person name="Heuer A."/>
            <person name="Rast P."/>
            <person name="Oberbeckmann S."/>
            <person name="Bunk B."/>
            <person name="Jeske O."/>
            <person name="Meyerdierks A."/>
            <person name="Storesund J.E."/>
            <person name="Kallscheuer N."/>
            <person name="Luecker S."/>
            <person name="Lage O.M."/>
            <person name="Pohl T."/>
            <person name="Merkel B.J."/>
            <person name="Hornburger P."/>
            <person name="Mueller R.-W."/>
            <person name="Bruemmer F."/>
            <person name="Labrenz M."/>
            <person name="Spormann A.M."/>
            <person name="Op Den Camp H."/>
            <person name="Overmann J."/>
            <person name="Amann R."/>
            <person name="Jetten M.S.M."/>
            <person name="Mascher T."/>
            <person name="Medema M.H."/>
            <person name="Devos D.P."/>
            <person name="Kaster A.-K."/>
            <person name="Ovreas L."/>
            <person name="Rohde M."/>
            <person name="Galperin M.Y."/>
            <person name="Jogler C."/>
        </authorList>
    </citation>
    <scope>NUCLEOTIDE SEQUENCE [LARGE SCALE GENOMIC DNA]</scope>
    <source>
        <strain evidence="1 2">Enr8</strain>
    </source>
</reference>
<keyword evidence="2" id="KW-1185">Reference proteome</keyword>
<keyword evidence="1" id="KW-0326">Glycosidase</keyword>
<accession>A0A5C5VA72</accession>
<evidence type="ECO:0000313" key="2">
    <source>
        <dbReference type="Proteomes" id="UP000318878"/>
    </source>
</evidence>
<dbReference type="EMBL" id="SJPF01000002">
    <property type="protein sequence ID" value="TWT34602.1"/>
    <property type="molecule type" value="Genomic_DNA"/>
</dbReference>
<dbReference type="EC" id="3.2.1.-" evidence="1"/>
<proteinExistence type="predicted"/>
<organism evidence="1 2">
    <name type="scientific">Blastopirellula retiformator</name>
    <dbReference type="NCBI Taxonomy" id="2527970"/>
    <lineage>
        <taxon>Bacteria</taxon>
        <taxon>Pseudomonadati</taxon>
        <taxon>Planctomycetota</taxon>
        <taxon>Planctomycetia</taxon>
        <taxon>Pirellulales</taxon>
        <taxon>Pirellulaceae</taxon>
        <taxon>Blastopirellula</taxon>
    </lineage>
</organism>
<protein>
    <submittedName>
        <fullName evidence="1">Extracellular exo-alpha-(1-&gt;5)-L-arabinofuranosidase ArbA</fullName>
        <ecNumber evidence="1">3.2.1.-</ecNumber>
    </submittedName>
</protein>
<sequence length="174" mass="19823">MRSANTVCSKRREFIASPRRLSRDPATCGWKEELGLDPAYDAPVMATDKKSLHHAQENDPRRLRPTTRLQHVHSRKKTPANDSDAAILTQHGKRNISVHDPSSIVNCNGEYWCFSTGRGVPSWRSTDLQTWRRGPRVFPEIPAWVTDVAPDQRGHYWAPDVIRLGDRARFQSNA</sequence>
<dbReference type="InterPro" id="IPR023296">
    <property type="entry name" value="Glyco_hydro_beta-prop_sf"/>
</dbReference>
<dbReference type="Proteomes" id="UP000318878">
    <property type="component" value="Unassembled WGS sequence"/>
</dbReference>